<accession>A0A1F5VQR0</accession>
<evidence type="ECO:0000313" key="1">
    <source>
        <dbReference type="EMBL" id="OGF65735.1"/>
    </source>
</evidence>
<dbReference type="Proteomes" id="UP000178943">
    <property type="component" value="Unassembled WGS sequence"/>
</dbReference>
<sequence>MYIGYNRKYASWLLRNYGKKVFKSNKSGYVVYQAESAAKRLTKRNRPRIYGEEVEKALKKIWAILDFICGKRLVTAIKDIVKLPDQRSGLL</sequence>
<protein>
    <submittedName>
        <fullName evidence="1">Uncharacterized protein</fullName>
    </submittedName>
</protein>
<evidence type="ECO:0000313" key="2">
    <source>
        <dbReference type="Proteomes" id="UP000178943"/>
    </source>
</evidence>
<name>A0A1F5VQR0_9BACT</name>
<dbReference type="AlphaFoldDB" id="A0A1F5VQR0"/>
<organism evidence="1 2">
    <name type="scientific">Candidatus Fischerbacteria bacterium RBG_13_37_8</name>
    <dbReference type="NCBI Taxonomy" id="1817863"/>
    <lineage>
        <taxon>Bacteria</taxon>
        <taxon>Candidatus Fischeribacteriota</taxon>
    </lineage>
</organism>
<reference evidence="1 2" key="1">
    <citation type="journal article" date="2016" name="Nat. Commun.">
        <title>Thousands of microbial genomes shed light on interconnected biogeochemical processes in an aquifer system.</title>
        <authorList>
            <person name="Anantharaman K."/>
            <person name="Brown C.T."/>
            <person name="Hug L.A."/>
            <person name="Sharon I."/>
            <person name="Castelle C.J."/>
            <person name="Probst A.J."/>
            <person name="Thomas B.C."/>
            <person name="Singh A."/>
            <person name="Wilkins M.J."/>
            <person name="Karaoz U."/>
            <person name="Brodie E.L."/>
            <person name="Williams K.H."/>
            <person name="Hubbard S.S."/>
            <person name="Banfield J.F."/>
        </authorList>
    </citation>
    <scope>NUCLEOTIDE SEQUENCE [LARGE SCALE GENOMIC DNA]</scope>
</reference>
<gene>
    <name evidence="1" type="ORF">A2Y62_08400</name>
</gene>
<comment type="caution">
    <text evidence="1">The sequence shown here is derived from an EMBL/GenBank/DDBJ whole genome shotgun (WGS) entry which is preliminary data.</text>
</comment>
<dbReference type="EMBL" id="MFGW01000106">
    <property type="protein sequence ID" value="OGF65735.1"/>
    <property type="molecule type" value="Genomic_DNA"/>
</dbReference>
<proteinExistence type="predicted"/>